<dbReference type="EMBL" id="CP027753">
    <property type="protein sequence ID" value="AZE52020.1"/>
    <property type="molecule type" value="Genomic_DNA"/>
</dbReference>
<reference evidence="1 2" key="1">
    <citation type="submission" date="2018-03" db="EMBL/GenBank/DDBJ databases">
        <title>Diversity of phytobeneficial traits revealed by whole-genome analysis of worldwide-isolated phenazine-producing Pseudomonas spp.</title>
        <authorList>
            <person name="Biessy A."/>
            <person name="Novinscak A."/>
            <person name="Blom J."/>
            <person name="Leger G."/>
            <person name="Thomashow L.S."/>
            <person name="Cazorla F.M."/>
            <person name="Josic D."/>
            <person name="Filion M."/>
        </authorList>
    </citation>
    <scope>NUCLEOTIDE SEQUENCE [LARGE SCALE GENOMIC DNA]</scope>
    <source>
        <strain evidence="1 2">B25</strain>
    </source>
</reference>
<dbReference type="Proteomes" id="UP000268048">
    <property type="component" value="Chromosome"/>
</dbReference>
<dbReference type="Pfam" id="PF11745">
    <property type="entry name" value="DUF3304"/>
    <property type="match status" value="1"/>
</dbReference>
<dbReference type="RefSeq" id="WP_241176313.1">
    <property type="nucleotide sequence ID" value="NZ_CP027753.1"/>
</dbReference>
<evidence type="ECO:0000313" key="2">
    <source>
        <dbReference type="Proteomes" id="UP000268048"/>
    </source>
</evidence>
<sequence length="206" mass="22380">MFKLVIKRPLFRFLSFSMVCQTLSLSVLSSKGGDVLGAIRCSLIFLSISVISACQAEPKMLASPVTGYNHTSANINSFSVNGAGGGNLGPHEGGGSQVCCGSIPRYWTPGIRAIVEWEKDPSPREKIKRDKYGQLESGDYQRHAAGYTRHKVTVDIPKYDEPGSLNVHFLPCDQVRVSATGITPGHPGYPYNFPMNMSEPKTCPGQ</sequence>
<organism evidence="1 2">
    <name type="scientific">Pseudomonas chlororaphis</name>
    <dbReference type="NCBI Taxonomy" id="587753"/>
    <lineage>
        <taxon>Bacteria</taxon>
        <taxon>Pseudomonadati</taxon>
        <taxon>Pseudomonadota</taxon>
        <taxon>Gammaproteobacteria</taxon>
        <taxon>Pseudomonadales</taxon>
        <taxon>Pseudomonadaceae</taxon>
        <taxon>Pseudomonas</taxon>
    </lineage>
</organism>
<dbReference type="AlphaFoldDB" id="A0A3G7TYD2"/>
<gene>
    <name evidence="1" type="ORF">C4K04_6392</name>
</gene>
<evidence type="ECO:0008006" key="3">
    <source>
        <dbReference type="Google" id="ProtNLM"/>
    </source>
</evidence>
<proteinExistence type="predicted"/>
<name>A0A3G7TYD2_9PSED</name>
<accession>A0A3G7TYD2</accession>
<dbReference type="InterPro" id="IPR021733">
    <property type="entry name" value="DUF3304"/>
</dbReference>
<protein>
    <recommendedName>
        <fullName evidence="3">DUF3304 domain-containing protein</fullName>
    </recommendedName>
</protein>
<evidence type="ECO:0000313" key="1">
    <source>
        <dbReference type="EMBL" id="AZE52020.1"/>
    </source>
</evidence>